<dbReference type="PRINTS" id="PR00118">
    <property type="entry name" value="BLACTAMASEA"/>
</dbReference>
<dbReference type="EC" id="3.5.2.6" evidence="3 6"/>
<keyword evidence="10" id="KW-1185">Reference proteome</keyword>
<comment type="similarity">
    <text evidence="2 6">Belongs to the class-A beta-lactamase family.</text>
</comment>
<dbReference type="InterPro" id="IPR012338">
    <property type="entry name" value="Beta-lactam/transpept-like"/>
</dbReference>
<evidence type="ECO:0000256" key="3">
    <source>
        <dbReference type="ARBA" id="ARBA00012865"/>
    </source>
</evidence>
<feature type="domain" description="Beta-lactamase class A catalytic" evidence="8">
    <location>
        <begin position="44"/>
        <end position="271"/>
    </location>
</feature>
<keyword evidence="5 6" id="KW-0046">Antibiotic resistance</keyword>
<dbReference type="InterPro" id="IPR000871">
    <property type="entry name" value="Beta-lactam_class-A"/>
</dbReference>
<proteinExistence type="inferred from homology"/>
<dbReference type="RefSeq" id="WP_377580733.1">
    <property type="nucleotide sequence ID" value="NZ_JBHTKA010000007.1"/>
</dbReference>
<evidence type="ECO:0000256" key="4">
    <source>
        <dbReference type="ARBA" id="ARBA00022801"/>
    </source>
</evidence>
<comment type="catalytic activity">
    <reaction evidence="1 6">
        <text>a beta-lactam + H2O = a substituted beta-amino acid</text>
        <dbReference type="Rhea" id="RHEA:20401"/>
        <dbReference type="ChEBI" id="CHEBI:15377"/>
        <dbReference type="ChEBI" id="CHEBI:35627"/>
        <dbReference type="ChEBI" id="CHEBI:140347"/>
        <dbReference type="EC" id="3.5.2.6"/>
    </reaction>
</comment>
<dbReference type="InterPro" id="IPR045155">
    <property type="entry name" value="Beta-lactam_cat"/>
</dbReference>
<dbReference type="SUPFAM" id="SSF56601">
    <property type="entry name" value="beta-lactamase/transpeptidase-like"/>
    <property type="match status" value="1"/>
</dbReference>
<evidence type="ECO:0000259" key="8">
    <source>
        <dbReference type="Pfam" id="PF13354"/>
    </source>
</evidence>
<name>A0ABW3K740_9BACT</name>
<accession>A0ABW3K740</accession>
<dbReference type="InterPro" id="IPR023650">
    <property type="entry name" value="Beta-lactam_class-A_AS"/>
</dbReference>
<evidence type="ECO:0000256" key="6">
    <source>
        <dbReference type="RuleBase" id="RU361140"/>
    </source>
</evidence>
<dbReference type="PANTHER" id="PTHR35333">
    <property type="entry name" value="BETA-LACTAMASE"/>
    <property type="match status" value="1"/>
</dbReference>
<dbReference type="PROSITE" id="PS00146">
    <property type="entry name" value="BETA_LACTAMASE_A"/>
    <property type="match status" value="1"/>
</dbReference>
<sequence length="299" mass="33427">MRTLHCFIFSGIFLISFSLQVAAQNKSLRADLEQIIKSADARVGIALLHLENRDTLSIHGKQHFPMQSVYKFPLAMAVLSEVDKGKLSLDQKIHIRKEDMLPNTWSPMAKKYPQGNADVPLSELVMNTVSLSDNNTCDMLFRMLGGPKSIERYIHGLGVKNIAIVATEEEMHRDWNVQFTNWCEPIAMVQLLDIFYKQKALSKVNNELLWKWMVETPTGMHRLKGLLPAGTVVAHKTGTDGPNAEGVVGAINDVGIITLPNGSHIALVVYVSMLKDEKKAEDTIARIAKTCYDYYSGSR</sequence>
<keyword evidence="4 6" id="KW-0378">Hydrolase</keyword>
<dbReference type="GO" id="GO:0008800">
    <property type="term" value="F:beta-lactamase activity"/>
    <property type="evidence" value="ECO:0007669"/>
    <property type="project" value="UniProtKB-EC"/>
</dbReference>
<dbReference type="NCBIfam" id="NF033103">
    <property type="entry name" value="bla_class_A"/>
    <property type="match status" value="1"/>
</dbReference>
<evidence type="ECO:0000313" key="9">
    <source>
        <dbReference type="EMBL" id="MFD1001246.1"/>
    </source>
</evidence>
<keyword evidence="7" id="KW-0732">Signal</keyword>
<evidence type="ECO:0000256" key="5">
    <source>
        <dbReference type="ARBA" id="ARBA00023251"/>
    </source>
</evidence>
<evidence type="ECO:0000256" key="2">
    <source>
        <dbReference type="ARBA" id="ARBA00009009"/>
    </source>
</evidence>
<dbReference type="Proteomes" id="UP001597112">
    <property type="component" value="Unassembled WGS sequence"/>
</dbReference>
<dbReference type="Pfam" id="PF13354">
    <property type="entry name" value="Beta-lactamase2"/>
    <property type="match status" value="1"/>
</dbReference>
<feature type="chain" id="PRO_5047147727" description="Beta-lactamase" evidence="7">
    <location>
        <begin position="24"/>
        <end position="299"/>
    </location>
</feature>
<evidence type="ECO:0000313" key="10">
    <source>
        <dbReference type="Proteomes" id="UP001597112"/>
    </source>
</evidence>
<dbReference type="EMBL" id="JBHTKA010000007">
    <property type="protein sequence ID" value="MFD1001246.1"/>
    <property type="molecule type" value="Genomic_DNA"/>
</dbReference>
<dbReference type="PANTHER" id="PTHR35333:SF3">
    <property type="entry name" value="BETA-LACTAMASE-TYPE TRANSPEPTIDASE FOLD CONTAINING PROTEIN"/>
    <property type="match status" value="1"/>
</dbReference>
<comment type="caution">
    <text evidence="9">The sequence shown here is derived from an EMBL/GenBank/DDBJ whole genome shotgun (WGS) entry which is preliminary data.</text>
</comment>
<organism evidence="9 10">
    <name type="scientific">Ohtaekwangia kribbensis</name>
    <dbReference type="NCBI Taxonomy" id="688913"/>
    <lineage>
        <taxon>Bacteria</taxon>
        <taxon>Pseudomonadati</taxon>
        <taxon>Bacteroidota</taxon>
        <taxon>Cytophagia</taxon>
        <taxon>Cytophagales</taxon>
        <taxon>Fulvivirgaceae</taxon>
        <taxon>Ohtaekwangia</taxon>
    </lineage>
</organism>
<gene>
    <name evidence="9" type="primary">bla</name>
    <name evidence="9" type="ORF">ACFQ21_18095</name>
</gene>
<dbReference type="Gene3D" id="3.40.710.10">
    <property type="entry name" value="DD-peptidase/beta-lactamase superfamily"/>
    <property type="match status" value="1"/>
</dbReference>
<protein>
    <recommendedName>
        <fullName evidence="3 6">Beta-lactamase</fullName>
        <ecNumber evidence="3 6">3.5.2.6</ecNumber>
    </recommendedName>
</protein>
<feature type="signal peptide" evidence="7">
    <location>
        <begin position="1"/>
        <end position="23"/>
    </location>
</feature>
<dbReference type="NCBIfam" id="NF012099">
    <property type="entry name" value="SubclassA2"/>
    <property type="match status" value="1"/>
</dbReference>
<reference evidence="10" key="1">
    <citation type="journal article" date="2019" name="Int. J. Syst. Evol. Microbiol.">
        <title>The Global Catalogue of Microorganisms (GCM) 10K type strain sequencing project: providing services to taxonomists for standard genome sequencing and annotation.</title>
        <authorList>
            <consortium name="The Broad Institute Genomics Platform"/>
            <consortium name="The Broad Institute Genome Sequencing Center for Infectious Disease"/>
            <person name="Wu L."/>
            <person name="Ma J."/>
        </authorList>
    </citation>
    <scope>NUCLEOTIDE SEQUENCE [LARGE SCALE GENOMIC DNA]</scope>
    <source>
        <strain evidence="10">CCUG 58938</strain>
    </source>
</reference>
<evidence type="ECO:0000256" key="7">
    <source>
        <dbReference type="SAM" id="SignalP"/>
    </source>
</evidence>
<evidence type="ECO:0000256" key="1">
    <source>
        <dbReference type="ARBA" id="ARBA00001526"/>
    </source>
</evidence>